<proteinExistence type="predicted"/>
<dbReference type="Proteomes" id="UP000466966">
    <property type="component" value="Unassembled WGS sequence"/>
</dbReference>
<reference evidence="2 3" key="1">
    <citation type="submission" date="2019-12" db="EMBL/GenBank/DDBJ databases">
        <title>Genomic-based taxomic classification of the family Erythrobacteraceae.</title>
        <authorList>
            <person name="Xu L."/>
        </authorList>
    </citation>
    <scope>NUCLEOTIDE SEQUENCE [LARGE SCALE GENOMIC DNA]</scope>
    <source>
        <strain evidence="2 3">M0322</strain>
    </source>
</reference>
<keyword evidence="3" id="KW-1185">Reference proteome</keyword>
<evidence type="ECO:0000256" key="1">
    <source>
        <dbReference type="SAM" id="MobiDB-lite"/>
    </source>
</evidence>
<dbReference type="PANTHER" id="PTHR36154:SF1">
    <property type="entry name" value="DNA-BINDING TRANSCRIPTIONAL ACTIVATOR ALPA"/>
    <property type="match status" value="1"/>
</dbReference>
<dbReference type="OrthoDB" id="1525365at2"/>
<name>A0A844YZ93_9SPHN</name>
<protein>
    <submittedName>
        <fullName evidence="2">AlpA family phage regulatory protein</fullName>
    </submittedName>
</protein>
<dbReference type="InterPro" id="IPR052931">
    <property type="entry name" value="Prophage_regulatory_activator"/>
</dbReference>
<feature type="region of interest" description="Disordered" evidence="1">
    <location>
        <begin position="1"/>
        <end position="26"/>
    </location>
</feature>
<dbReference type="Gene3D" id="1.10.238.160">
    <property type="match status" value="1"/>
</dbReference>
<dbReference type="PANTHER" id="PTHR36154">
    <property type="entry name" value="DNA-BINDING TRANSCRIPTIONAL ACTIVATOR ALPA"/>
    <property type="match status" value="1"/>
</dbReference>
<dbReference type="AlphaFoldDB" id="A0A844YZ93"/>
<evidence type="ECO:0000313" key="3">
    <source>
        <dbReference type="Proteomes" id="UP000466966"/>
    </source>
</evidence>
<gene>
    <name evidence="2" type="ORF">GRI99_09050</name>
</gene>
<comment type="caution">
    <text evidence="2">The sequence shown here is derived from an EMBL/GenBank/DDBJ whole genome shotgun (WGS) entry which is preliminary data.</text>
</comment>
<dbReference type="EMBL" id="WTYV01000003">
    <property type="protein sequence ID" value="MXO71784.1"/>
    <property type="molecule type" value="Genomic_DNA"/>
</dbReference>
<dbReference type="Pfam" id="PF05930">
    <property type="entry name" value="Phage_AlpA"/>
    <property type="match status" value="1"/>
</dbReference>
<accession>A0A844YZ93</accession>
<dbReference type="InterPro" id="IPR010260">
    <property type="entry name" value="AlpA"/>
</dbReference>
<evidence type="ECO:0000313" key="2">
    <source>
        <dbReference type="EMBL" id="MXO71784.1"/>
    </source>
</evidence>
<organism evidence="2 3">
    <name type="scientific">Alteraurantiacibacter buctensis</name>
    <dbReference type="NCBI Taxonomy" id="1503981"/>
    <lineage>
        <taxon>Bacteria</taxon>
        <taxon>Pseudomonadati</taxon>
        <taxon>Pseudomonadota</taxon>
        <taxon>Alphaproteobacteria</taxon>
        <taxon>Sphingomonadales</taxon>
        <taxon>Erythrobacteraceae</taxon>
        <taxon>Alteraurantiacibacter</taxon>
    </lineage>
</organism>
<sequence length="85" mass="9714">MRSSATSLPAKREVHVSEFDQADQSQVRPASRLIRLKEVQHRVGLSRSTIYKKMADGRFPKSRSLGSKCTVWVEAEIEDWISQII</sequence>